<protein>
    <submittedName>
        <fullName evidence="3">DUF1016 family protein</fullName>
    </submittedName>
</protein>
<dbReference type="Pfam" id="PF06250">
    <property type="entry name" value="YhcG_C"/>
    <property type="match status" value="1"/>
</dbReference>
<accession>A0AA41FC22</accession>
<dbReference type="InterPro" id="IPR011856">
    <property type="entry name" value="tRNA_endonuc-like_dom_sf"/>
</dbReference>
<name>A0AA41FC22_9FIRM</name>
<comment type="caution">
    <text evidence="3">The sequence shown here is derived from an EMBL/GenBank/DDBJ whole genome shotgun (WGS) entry which is preliminary data.</text>
</comment>
<evidence type="ECO:0000259" key="2">
    <source>
        <dbReference type="Pfam" id="PF17761"/>
    </source>
</evidence>
<feature type="domain" description="YhcG PDDEXK nuclease" evidence="1">
    <location>
        <begin position="183"/>
        <end position="329"/>
    </location>
</feature>
<dbReference type="InterPro" id="IPR053148">
    <property type="entry name" value="PD-DEXK-like_domain"/>
</dbReference>
<dbReference type="Proteomes" id="UP000708338">
    <property type="component" value="Unassembled WGS sequence"/>
</dbReference>
<dbReference type="EMBL" id="WQPS01000004">
    <property type="protein sequence ID" value="MBT9808698.1"/>
    <property type="molecule type" value="Genomic_DNA"/>
</dbReference>
<evidence type="ECO:0000313" key="4">
    <source>
        <dbReference type="Proteomes" id="UP000708338"/>
    </source>
</evidence>
<evidence type="ECO:0000259" key="1">
    <source>
        <dbReference type="Pfam" id="PF06250"/>
    </source>
</evidence>
<dbReference type="RefSeq" id="WP_215629966.1">
    <property type="nucleotide sequence ID" value="NZ_WQPS01000004.1"/>
</dbReference>
<dbReference type="Pfam" id="PF17761">
    <property type="entry name" value="DUF1016_N"/>
    <property type="match status" value="1"/>
</dbReference>
<gene>
    <name evidence="3" type="ORF">GPL26_03450</name>
</gene>
<dbReference type="PANTHER" id="PTHR30547">
    <property type="entry name" value="UNCHARACTERIZED PROTEIN YHCG-RELATED"/>
    <property type="match status" value="1"/>
</dbReference>
<dbReference type="InterPro" id="IPR009362">
    <property type="entry name" value="YhcG_C"/>
</dbReference>
<organism evidence="3 4">
    <name type="scientific">Enterocloster citroniae</name>
    <dbReference type="NCBI Taxonomy" id="358743"/>
    <lineage>
        <taxon>Bacteria</taxon>
        <taxon>Bacillati</taxon>
        <taxon>Bacillota</taxon>
        <taxon>Clostridia</taxon>
        <taxon>Lachnospirales</taxon>
        <taxon>Lachnospiraceae</taxon>
        <taxon>Enterocloster</taxon>
    </lineage>
</organism>
<dbReference type="PANTHER" id="PTHR30547:SF5">
    <property type="entry name" value="NUCLEASE YHCG-RELATED"/>
    <property type="match status" value="1"/>
</dbReference>
<evidence type="ECO:0000313" key="3">
    <source>
        <dbReference type="EMBL" id="MBT9808698.1"/>
    </source>
</evidence>
<dbReference type="Gene3D" id="3.40.1350.10">
    <property type="match status" value="1"/>
</dbReference>
<proteinExistence type="predicted"/>
<dbReference type="GO" id="GO:0003676">
    <property type="term" value="F:nucleic acid binding"/>
    <property type="evidence" value="ECO:0007669"/>
    <property type="project" value="InterPro"/>
</dbReference>
<dbReference type="AlphaFoldDB" id="A0AA41FC22"/>
<dbReference type="InterPro" id="IPR041527">
    <property type="entry name" value="YhcG_N"/>
</dbReference>
<reference evidence="3" key="1">
    <citation type="journal article" date="2021" name="Gut Microbes">
        <title>A synthetic consortium of 100 gut commensals modulates the composition and function in a colon model of the microbiome of elderly subjects.</title>
        <authorList>
            <person name="Perez M."/>
            <person name="Ntemiri A."/>
            <person name="Tan H."/>
            <person name="Harris H.M.B."/>
            <person name="Roager H.M."/>
            <person name="Ribiere C."/>
            <person name="O'Toole P.W."/>
        </authorList>
    </citation>
    <scope>NUCLEOTIDE SEQUENCE</scope>
    <source>
        <strain evidence="3">MCC335</strain>
    </source>
</reference>
<feature type="domain" description="YhcG N-terminal" evidence="2">
    <location>
        <begin position="18"/>
        <end position="153"/>
    </location>
</feature>
<sequence>MTNQLALPENYEEVRDHISNMIATARKGVFQTVNTGHVMLNWNIGKQLRTEILKNEKAEYGKAVISQLSKNLSQKYGNGYSRAALFRMLQLYDNFDDEEKVATLSRQLTWSHFLEIIPIEDKLKREFYATLCMKEHWSVRTLRERKNSMLYERTAISRKPEETIANELRELQEQDKMSVDMFYRDPYMLDFLGLQDTFSEKDLESAILSELEKFILEMGNDFAFMARQKRIVIDNKDYKIDLLFFHRRLRRLVVIELKIGEFKPEYKAQVELYLRWLNKYEKADGEDTPIALILCAEKSQETIELLELNQGDIHVGQYLTQMPPRELLEAKLHLAIENARTMLEQRAEEKGDIYI</sequence>